<dbReference type="AlphaFoldDB" id="A0A8E2DZ48"/>
<name>A0A8E2DZ48_9PEZI</name>
<dbReference type="EMBL" id="KV745521">
    <property type="protein sequence ID" value="OCK74248.1"/>
    <property type="molecule type" value="Genomic_DNA"/>
</dbReference>
<evidence type="ECO:0000313" key="2">
    <source>
        <dbReference type="EMBL" id="OCK74248.1"/>
    </source>
</evidence>
<feature type="transmembrane region" description="Helical" evidence="1">
    <location>
        <begin position="103"/>
        <end position="120"/>
    </location>
</feature>
<evidence type="ECO:0000313" key="3">
    <source>
        <dbReference type="Proteomes" id="UP000250266"/>
    </source>
</evidence>
<reference evidence="2 3" key="1">
    <citation type="journal article" date="2016" name="Nat. Commun.">
        <title>Ectomycorrhizal ecology is imprinted in the genome of the dominant symbiotic fungus Cenococcum geophilum.</title>
        <authorList>
            <consortium name="DOE Joint Genome Institute"/>
            <person name="Peter M."/>
            <person name="Kohler A."/>
            <person name="Ohm R.A."/>
            <person name="Kuo A."/>
            <person name="Krutzmann J."/>
            <person name="Morin E."/>
            <person name="Arend M."/>
            <person name="Barry K.W."/>
            <person name="Binder M."/>
            <person name="Choi C."/>
            <person name="Clum A."/>
            <person name="Copeland A."/>
            <person name="Grisel N."/>
            <person name="Haridas S."/>
            <person name="Kipfer T."/>
            <person name="LaButti K."/>
            <person name="Lindquist E."/>
            <person name="Lipzen A."/>
            <person name="Maire R."/>
            <person name="Meier B."/>
            <person name="Mihaltcheva S."/>
            <person name="Molinier V."/>
            <person name="Murat C."/>
            <person name="Poggeler S."/>
            <person name="Quandt C.A."/>
            <person name="Sperisen C."/>
            <person name="Tritt A."/>
            <person name="Tisserant E."/>
            <person name="Crous P.W."/>
            <person name="Henrissat B."/>
            <person name="Nehls U."/>
            <person name="Egli S."/>
            <person name="Spatafora J.W."/>
            <person name="Grigoriev I.V."/>
            <person name="Martin F.M."/>
        </authorList>
    </citation>
    <scope>NUCLEOTIDE SEQUENCE [LARGE SCALE GENOMIC DNA]</scope>
    <source>
        <strain evidence="2 3">CBS 459.81</strain>
    </source>
</reference>
<organism evidence="2 3">
    <name type="scientific">Lepidopterella palustris CBS 459.81</name>
    <dbReference type="NCBI Taxonomy" id="1314670"/>
    <lineage>
        <taxon>Eukaryota</taxon>
        <taxon>Fungi</taxon>
        <taxon>Dikarya</taxon>
        <taxon>Ascomycota</taxon>
        <taxon>Pezizomycotina</taxon>
        <taxon>Dothideomycetes</taxon>
        <taxon>Pleosporomycetidae</taxon>
        <taxon>Mytilinidiales</taxon>
        <taxon>Argynnaceae</taxon>
        <taxon>Lepidopterella</taxon>
    </lineage>
</organism>
<keyword evidence="1" id="KW-0812">Transmembrane</keyword>
<evidence type="ECO:0008006" key="4">
    <source>
        <dbReference type="Google" id="ProtNLM"/>
    </source>
</evidence>
<sequence length="132" mass="14575">MGNGVKLHQRPLCRFGGGLRFKHTAMIPHCALFCSRINARSRAHNGGHLSPLGTHSSGGILSVASASRSFCVSFLGPGKARLSGLVRMGLYGGGIYVRFRSRLQAFLLFSFFFLQLFYMYRLRLTWLSMGTG</sequence>
<keyword evidence="1" id="KW-1133">Transmembrane helix</keyword>
<proteinExistence type="predicted"/>
<evidence type="ECO:0000256" key="1">
    <source>
        <dbReference type="SAM" id="Phobius"/>
    </source>
</evidence>
<dbReference type="Proteomes" id="UP000250266">
    <property type="component" value="Unassembled WGS sequence"/>
</dbReference>
<keyword evidence="1" id="KW-0472">Membrane</keyword>
<gene>
    <name evidence="2" type="ORF">K432DRAFT_206465</name>
</gene>
<protein>
    <recommendedName>
        <fullName evidence="4">Transmembrane protein</fullName>
    </recommendedName>
</protein>
<keyword evidence="3" id="KW-1185">Reference proteome</keyword>
<accession>A0A8E2DZ48</accession>